<gene>
    <name evidence="13" type="ORF">Vbra_8264</name>
</gene>
<dbReference type="PROSITE" id="PS50968">
    <property type="entry name" value="BIOTINYL_LIPOYL"/>
    <property type="match status" value="1"/>
</dbReference>
<evidence type="ECO:0000256" key="9">
    <source>
        <dbReference type="ARBA" id="ARBA00032406"/>
    </source>
</evidence>
<dbReference type="InParanoid" id="A0A0G4EUU2"/>
<dbReference type="EC" id="2.3.1.61" evidence="4"/>
<name>A0A0G4EUU2_VITBC</name>
<evidence type="ECO:0000256" key="1">
    <source>
        <dbReference type="ARBA" id="ARBA00001938"/>
    </source>
</evidence>
<feature type="coiled-coil region" evidence="10">
    <location>
        <begin position="347"/>
        <end position="374"/>
    </location>
</feature>
<dbReference type="InterPro" id="IPR006255">
    <property type="entry name" value="SucB"/>
</dbReference>
<reference evidence="13 14" key="1">
    <citation type="submission" date="2014-11" db="EMBL/GenBank/DDBJ databases">
        <authorList>
            <person name="Zhu J."/>
            <person name="Qi W."/>
            <person name="Song R."/>
        </authorList>
    </citation>
    <scope>NUCLEOTIDE SEQUENCE [LARGE SCALE GENOMIC DNA]</scope>
</reference>
<dbReference type="PANTHER" id="PTHR43416">
    <property type="entry name" value="DIHYDROLIPOYLLYSINE-RESIDUE SUCCINYLTRANSFERASE COMPONENT OF 2-OXOGLUTARATE DEHYDROGENASE COMPLEX, MITOCHONDRIAL-RELATED"/>
    <property type="match status" value="1"/>
</dbReference>
<dbReference type="InterPro" id="IPR000089">
    <property type="entry name" value="Biotin_lipoyl"/>
</dbReference>
<dbReference type="Pfam" id="PF00364">
    <property type="entry name" value="Biotin_lipoyl"/>
    <property type="match status" value="1"/>
</dbReference>
<evidence type="ECO:0000313" key="13">
    <source>
        <dbReference type="EMBL" id="CEM02101.1"/>
    </source>
</evidence>
<evidence type="ECO:0000313" key="14">
    <source>
        <dbReference type="Proteomes" id="UP000041254"/>
    </source>
</evidence>
<dbReference type="AlphaFoldDB" id="A0A0G4EUU2"/>
<dbReference type="Gene3D" id="2.40.50.100">
    <property type="match status" value="1"/>
</dbReference>
<dbReference type="PhylomeDB" id="A0A0G4EUU2"/>
<dbReference type="GO" id="GO:0033512">
    <property type="term" value="P:L-lysine catabolic process to acetyl-CoA via saccharopine"/>
    <property type="evidence" value="ECO:0007669"/>
    <property type="project" value="UniProtKB-UniPathway"/>
</dbReference>
<dbReference type="GO" id="GO:0006099">
    <property type="term" value="P:tricarboxylic acid cycle"/>
    <property type="evidence" value="ECO:0007669"/>
    <property type="project" value="UniProtKB-KW"/>
</dbReference>
<dbReference type="OrthoDB" id="5391403at2759"/>
<proteinExistence type="inferred from homology"/>
<evidence type="ECO:0000259" key="12">
    <source>
        <dbReference type="PROSITE" id="PS50968"/>
    </source>
</evidence>
<dbReference type="UniPathway" id="UPA00868">
    <property type="reaction ID" value="UER00840"/>
</dbReference>
<evidence type="ECO:0000256" key="5">
    <source>
        <dbReference type="ARBA" id="ARBA00022532"/>
    </source>
</evidence>
<dbReference type="InterPro" id="IPR023213">
    <property type="entry name" value="CAT-like_dom_sf"/>
</dbReference>
<dbReference type="SUPFAM" id="SSF52777">
    <property type="entry name" value="CoA-dependent acyltransferases"/>
    <property type="match status" value="1"/>
</dbReference>
<dbReference type="FunCoup" id="A0A0G4EUU2">
    <property type="interactions" value="429"/>
</dbReference>
<evidence type="ECO:0000256" key="4">
    <source>
        <dbReference type="ARBA" id="ARBA00012945"/>
    </source>
</evidence>
<feature type="compositionally biased region" description="Pro residues" evidence="11">
    <location>
        <begin position="210"/>
        <end position="223"/>
    </location>
</feature>
<dbReference type="STRING" id="1169540.A0A0G4EUU2"/>
<dbReference type="GO" id="GO:0005739">
    <property type="term" value="C:mitochondrion"/>
    <property type="evidence" value="ECO:0007669"/>
    <property type="project" value="TreeGrafter"/>
</dbReference>
<dbReference type="Pfam" id="PF00198">
    <property type="entry name" value="2-oxoacid_dh"/>
    <property type="match status" value="1"/>
</dbReference>
<evidence type="ECO:0000256" key="6">
    <source>
        <dbReference type="ARBA" id="ARBA00022679"/>
    </source>
</evidence>
<accession>A0A0G4EUU2</accession>
<keyword evidence="6" id="KW-0808">Transferase</keyword>
<evidence type="ECO:0000256" key="2">
    <source>
        <dbReference type="ARBA" id="ARBA00005145"/>
    </source>
</evidence>
<dbReference type="Gene3D" id="3.30.559.10">
    <property type="entry name" value="Chloramphenicol acetyltransferase-like domain"/>
    <property type="match status" value="1"/>
</dbReference>
<organism evidence="13 14">
    <name type="scientific">Vitrella brassicaformis (strain CCMP3155)</name>
    <dbReference type="NCBI Taxonomy" id="1169540"/>
    <lineage>
        <taxon>Eukaryota</taxon>
        <taxon>Sar</taxon>
        <taxon>Alveolata</taxon>
        <taxon>Colpodellida</taxon>
        <taxon>Vitrellaceae</taxon>
        <taxon>Vitrella</taxon>
    </lineage>
</organism>
<feature type="domain" description="Lipoyl-binding" evidence="12">
    <location>
        <begin position="89"/>
        <end position="164"/>
    </location>
</feature>
<dbReference type="GO" id="GO:0045252">
    <property type="term" value="C:oxoglutarate dehydrogenase complex"/>
    <property type="evidence" value="ECO:0007669"/>
    <property type="project" value="InterPro"/>
</dbReference>
<dbReference type="CDD" id="cd06849">
    <property type="entry name" value="lipoyl_domain"/>
    <property type="match status" value="1"/>
</dbReference>
<dbReference type="PANTHER" id="PTHR43416:SF5">
    <property type="entry name" value="DIHYDROLIPOYLLYSINE-RESIDUE SUCCINYLTRANSFERASE COMPONENT OF 2-OXOGLUTARATE DEHYDROGENASE COMPLEX, MITOCHONDRIAL"/>
    <property type="match status" value="1"/>
</dbReference>
<keyword evidence="14" id="KW-1185">Reference proteome</keyword>
<dbReference type="NCBIfam" id="TIGR01347">
    <property type="entry name" value="sucB"/>
    <property type="match status" value="1"/>
</dbReference>
<sequence length="467" mass="50227">MHRVSALRGLAAPGGNYIARIYHQRAPASSLYRSLTVAERLFATSRPFGALTGRHSCILNRWDGSSPRCSWFRPAPCVGQQRRLFSDGPKEIAVPNMGDSITEGTINSWKKGVGEFVKADEVIAVIDTDKVSVDIQAPESGVIDTIMANEGDTVMVGAPLYKLTPAAAPPEGAAPAAEKKEPAPSQPAAQPSPAAPPSTPAPPATDAKRPSPPTPAAPSPQRPAAPGRGAAAVDVRGEKRVPMSRMRQRIAERLKGAQNTAAMLTTFNECDMGNLMALRSEINEAFLEKHGCKLGFVSAFMLAATKSLQKMPEVNGYIEGNEIVYKDYVDMSVAVATPTGLMVPVIRDCHKMTLADLEKALADLAKRARNNQIALEEMAGGTFTISNGGVYGSMLGTPILNPPQASILGMHAIINRPVARGKDIVIRPIMYLALTYDHRLVDGREAVTFLRSIRDYIEDPRKMLLDL</sequence>
<dbReference type="InterPro" id="IPR050537">
    <property type="entry name" value="2-oxoacid_dehydrogenase"/>
</dbReference>
<keyword evidence="10" id="KW-0175">Coiled coil</keyword>
<protein>
    <recommendedName>
        <fullName evidence="4">dihydrolipoyllysine-residue succinyltransferase</fullName>
        <ecNumber evidence="4">2.3.1.61</ecNumber>
    </recommendedName>
    <alternativeName>
        <fullName evidence="9">2-oxoglutarate dehydrogenase complex component E2</fullName>
    </alternativeName>
</protein>
<feature type="compositionally biased region" description="Low complexity" evidence="11">
    <location>
        <begin position="167"/>
        <end position="176"/>
    </location>
</feature>
<comment type="cofactor">
    <cofactor evidence="1">
        <name>(R)-lipoate</name>
        <dbReference type="ChEBI" id="CHEBI:83088"/>
    </cofactor>
</comment>
<evidence type="ECO:0000256" key="7">
    <source>
        <dbReference type="ARBA" id="ARBA00022823"/>
    </source>
</evidence>
<keyword evidence="8" id="KW-0012">Acyltransferase</keyword>
<comment type="pathway">
    <text evidence="2">Amino-acid degradation; L-lysine degradation via saccharopine pathway; glutaryl-CoA from L-lysine: step 6/6.</text>
</comment>
<keyword evidence="7" id="KW-0450">Lipoyl</keyword>
<keyword evidence="5" id="KW-0816">Tricarboxylic acid cycle</keyword>
<dbReference type="VEuPathDB" id="CryptoDB:Vbra_8264"/>
<feature type="region of interest" description="Disordered" evidence="11">
    <location>
        <begin position="167"/>
        <end position="243"/>
    </location>
</feature>
<evidence type="ECO:0000256" key="3">
    <source>
        <dbReference type="ARBA" id="ARBA00007317"/>
    </source>
</evidence>
<dbReference type="SUPFAM" id="SSF51230">
    <property type="entry name" value="Single hybrid motif"/>
    <property type="match status" value="1"/>
</dbReference>
<comment type="similarity">
    <text evidence="3">Belongs to the 2-oxoacid dehydrogenase family.</text>
</comment>
<dbReference type="InterPro" id="IPR011053">
    <property type="entry name" value="Single_hybrid_motif"/>
</dbReference>
<evidence type="ECO:0000256" key="10">
    <source>
        <dbReference type="SAM" id="Coils"/>
    </source>
</evidence>
<evidence type="ECO:0000256" key="8">
    <source>
        <dbReference type="ARBA" id="ARBA00023315"/>
    </source>
</evidence>
<dbReference type="GO" id="GO:0004149">
    <property type="term" value="F:dihydrolipoyllysine-residue succinyltransferase activity"/>
    <property type="evidence" value="ECO:0007669"/>
    <property type="project" value="UniProtKB-EC"/>
</dbReference>
<dbReference type="EMBL" id="CDMY01000318">
    <property type="protein sequence ID" value="CEM02101.1"/>
    <property type="molecule type" value="Genomic_DNA"/>
</dbReference>
<dbReference type="OMA" id="NMPQTAV"/>
<evidence type="ECO:0000256" key="11">
    <source>
        <dbReference type="SAM" id="MobiDB-lite"/>
    </source>
</evidence>
<dbReference type="InterPro" id="IPR001078">
    <property type="entry name" value="2-oxoacid_DH_actylTfrase"/>
</dbReference>
<feature type="compositionally biased region" description="Pro residues" evidence="11">
    <location>
        <begin position="193"/>
        <end position="203"/>
    </location>
</feature>
<dbReference type="Proteomes" id="UP000041254">
    <property type="component" value="Unassembled WGS sequence"/>
</dbReference>